<dbReference type="EMBL" id="HBED01034180">
    <property type="protein sequence ID" value="CAD8318342.1"/>
    <property type="molecule type" value="Transcribed_RNA"/>
</dbReference>
<name>A0A7R9WB96_9STRA</name>
<reference evidence="2" key="1">
    <citation type="submission" date="2021-01" db="EMBL/GenBank/DDBJ databases">
        <authorList>
            <person name="Corre E."/>
            <person name="Pelletier E."/>
            <person name="Niang G."/>
            <person name="Scheremetjew M."/>
            <person name="Finn R."/>
            <person name="Kale V."/>
            <person name="Holt S."/>
            <person name="Cochrane G."/>
            <person name="Meng A."/>
            <person name="Brown T."/>
            <person name="Cohen L."/>
        </authorList>
    </citation>
    <scope>NUCLEOTIDE SEQUENCE</scope>
    <source>
        <strain evidence="2">CCMP147</strain>
    </source>
</reference>
<evidence type="ECO:0000256" key="1">
    <source>
        <dbReference type="SAM" id="MobiDB-lite"/>
    </source>
</evidence>
<evidence type="ECO:0000313" key="2">
    <source>
        <dbReference type="EMBL" id="CAD8318342.1"/>
    </source>
</evidence>
<feature type="compositionally biased region" description="Basic and acidic residues" evidence="1">
    <location>
        <begin position="15"/>
        <end position="61"/>
    </location>
</feature>
<accession>A0A7R9WB96</accession>
<dbReference type="Pfam" id="PF10722">
    <property type="entry name" value="YbjN"/>
    <property type="match status" value="1"/>
</dbReference>
<protein>
    <recommendedName>
        <fullName evidence="3">YbjN domain-containing protein</fullName>
    </recommendedName>
</protein>
<sequence length="219" mass="24306">MRPLIIVDNDTGGGDESRDTNEPTKEGSAEEGTGDNRKEGVAHRSEQKAVIETRSADKPSRDMGRILKTVHKMLTGAGSKFFIDPDRDMIRMTATGKHATYKVVFYVKEEKEQLFVYVCCSNLAPAERRIQVAEFIARANWGLAIGNFQIDMNDGEMRYKVSIDAEEGELSCKMVQNMLAASTQTMERYFPGLMSVCYGNKEAAAAVAEAEGEVRFVSQ</sequence>
<dbReference type="InterPro" id="IPR019660">
    <property type="entry name" value="Put_sensory_transdc_reg_YbjN"/>
</dbReference>
<dbReference type="CDD" id="cd17033">
    <property type="entry name" value="DR1245-like"/>
    <property type="match status" value="1"/>
</dbReference>
<organism evidence="2">
    <name type="scientific">Pseudictyota dubia</name>
    <dbReference type="NCBI Taxonomy" id="2749911"/>
    <lineage>
        <taxon>Eukaryota</taxon>
        <taxon>Sar</taxon>
        <taxon>Stramenopiles</taxon>
        <taxon>Ochrophyta</taxon>
        <taxon>Bacillariophyta</taxon>
        <taxon>Mediophyceae</taxon>
        <taxon>Biddulphiophycidae</taxon>
        <taxon>Eupodiscales</taxon>
        <taxon>Odontellaceae</taxon>
        <taxon>Pseudictyota</taxon>
    </lineage>
</organism>
<proteinExistence type="predicted"/>
<evidence type="ECO:0008006" key="3">
    <source>
        <dbReference type="Google" id="ProtNLM"/>
    </source>
</evidence>
<feature type="region of interest" description="Disordered" evidence="1">
    <location>
        <begin position="1"/>
        <end position="61"/>
    </location>
</feature>
<gene>
    <name evidence="2" type="ORF">TDUB1175_LOCUS17137</name>
</gene>
<dbReference type="AlphaFoldDB" id="A0A7R9WB96"/>